<dbReference type="AlphaFoldDB" id="A0A0A8ZBH2"/>
<reference evidence="1" key="2">
    <citation type="journal article" date="2015" name="Data Brief">
        <title>Shoot transcriptome of the giant reed, Arundo donax.</title>
        <authorList>
            <person name="Barrero R.A."/>
            <person name="Guerrero F.D."/>
            <person name="Moolhuijzen P."/>
            <person name="Goolsby J.A."/>
            <person name="Tidwell J."/>
            <person name="Bellgard S.E."/>
            <person name="Bellgard M.I."/>
        </authorList>
    </citation>
    <scope>NUCLEOTIDE SEQUENCE</scope>
    <source>
        <tissue evidence="1">Shoot tissue taken approximately 20 cm above the soil surface</tissue>
    </source>
</reference>
<organism evidence="1">
    <name type="scientific">Arundo donax</name>
    <name type="common">Giant reed</name>
    <name type="synonym">Donax arundinaceus</name>
    <dbReference type="NCBI Taxonomy" id="35708"/>
    <lineage>
        <taxon>Eukaryota</taxon>
        <taxon>Viridiplantae</taxon>
        <taxon>Streptophyta</taxon>
        <taxon>Embryophyta</taxon>
        <taxon>Tracheophyta</taxon>
        <taxon>Spermatophyta</taxon>
        <taxon>Magnoliopsida</taxon>
        <taxon>Liliopsida</taxon>
        <taxon>Poales</taxon>
        <taxon>Poaceae</taxon>
        <taxon>PACMAD clade</taxon>
        <taxon>Arundinoideae</taxon>
        <taxon>Arundineae</taxon>
        <taxon>Arundo</taxon>
    </lineage>
</organism>
<proteinExistence type="predicted"/>
<sequence length="16" mass="1947">MVVELHINNWNHVDLN</sequence>
<protein>
    <submittedName>
        <fullName evidence="1">Uncharacterized protein</fullName>
    </submittedName>
</protein>
<reference evidence="1" key="1">
    <citation type="submission" date="2014-09" db="EMBL/GenBank/DDBJ databases">
        <authorList>
            <person name="Magalhaes I.L.F."/>
            <person name="Oliveira U."/>
            <person name="Santos F.R."/>
            <person name="Vidigal T.H.D.A."/>
            <person name="Brescovit A.D."/>
            <person name="Santos A.J."/>
        </authorList>
    </citation>
    <scope>NUCLEOTIDE SEQUENCE</scope>
    <source>
        <tissue evidence="1">Shoot tissue taken approximately 20 cm above the soil surface</tissue>
    </source>
</reference>
<evidence type="ECO:0000313" key="1">
    <source>
        <dbReference type="EMBL" id="JAD36131.1"/>
    </source>
</evidence>
<name>A0A0A8ZBH2_ARUDO</name>
<dbReference type="EMBL" id="GBRH01261764">
    <property type="protein sequence ID" value="JAD36131.1"/>
    <property type="molecule type" value="Transcribed_RNA"/>
</dbReference>
<accession>A0A0A8ZBH2</accession>